<name>D7NNB1_ACRMI</name>
<keyword evidence="1" id="KW-1133">Transmembrane helix</keyword>
<dbReference type="PANTHER" id="PTHR14256:SF1">
    <property type="entry name" value="GEO09626P1"/>
    <property type="match status" value="1"/>
</dbReference>
<dbReference type="Pfam" id="PF06522">
    <property type="entry name" value="B12D"/>
    <property type="match status" value="1"/>
</dbReference>
<dbReference type="PROSITE" id="PS51257">
    <property type="entry name" value="PROKAR_LIPOPROTEIN"/>
    <property type="match status" value="1"/>
</dbReference>
<protein>
    <submittedName>
        <fullName evidence="2">Uncharacterized protein</fullName>
    </submittedName>
</protein>
<dbReference type="PANTHER" id="PTHR14256">
    <property type="entry name" value="NADH-UBIQUINONE OXIDOREDUCTASE MLRQ SUBUNIT"/>
    <property type="match status" value="1"/>
</dbReference>
<dbReference type="EMBL" id="GQ228828">
    <property type="protein sequence ID" value="ADG44978.1"/>
    <property type="molecule type" value="mRNA"/>
</dbReference>
<organism evidence="2">
    <name type="scientific">Acropora millepora</name>
    <name type="common">Staghorn coral</name>
    <name type="synonym">Heteropora millepora</name>
    <dbReference type="NCBI Taxonomy" id="45264"/>
    <lineage>
        <taxon>Eukaryota</taxon>
        <taxon>Metazoa</taxon>
        <taxon>Cnidaria</taxon>
        <taxon>Anthozoa</taxon>
        <taxon>Hexacorallia</taxon>
        <taxon>Scleractinia</taxon>
        <taxon>Astrocoeniina</taxon>
        <taxon>Acroporidae</taxon>
        <taxon>Acropora</taxon>
    </lineage>
</organism>
<dbReference type="InterPro" id="IPR010530">
    <property type="entry name" value="B12D"/>
</dbReference>
<sequence>MVLSVIRKAPEVIPLVVIVGGACTAGIGFTIRQAVKNPDASWDRKNNQHPWLNIKANEQVKLYSHTDYSKLENERPSEF</sequence>
<keyword evidence="1" id="KW-0472">Membrane</keyword>
<feature type="transmembrane region" description="Helical" evidence="1">
    <location>
        <begin position="12"/>
        <end position="31"/>
    </location>
</feature>
<reference evidence="2" key="1">
    <citation type="journal article" date="2011" name="Dev. Biol.">
        <title>The biology of coral metamorphosis: molecular responses of larvae to inducers of settlement and metamorphosis.</title>
        <authorList>
            <person name="Grasso L.C."/>
            <person name="Negri A.P."/>
            <person name="Foret S."/>
            <person name="Saint R."/>
            <person name="Hayward D.C."/>
            <person name="Miller D.J."/>
            <person name="Ball E.E."/>
        </authorList>
    </citation>
    <scope>NUCLEOTIDE SEQUENCE</scope>
    <source>
        <strain evidence="2">D023-C7</strain>
    </source>
</reference>
<accession>D7NNB1</accession>
<evidence type="ECO:0000256" key="1">
    <source>
        <dbReference type="SAM" id="Phobius"/>
    </source>
</evidence>
<evidence type="ECO:0000313" key="2">
    <source>
        <dbReference type="EMBL" id="ADG44978.1"/>
    </source>
</evidence>
<dbReference type="OrthoDB" id="5511684at2759"/>
<keyword evidence="1" id="KW-0812">Transmembrane</keyword>
<proteinExistence type="evidence at transcript level"/>
<dbReference type="AlphaFoldDB" id="D7NNB1"/>